<proteinExistence type="predicted"/>
<accession>A0AC35U2U2</accession>
<evidence type="ECO:0000313" key="2">
    <source>
        <dbReference type="WBParaSite" id="RSKR_0000656600.1"/>
    </source>
</evidence>
<protein>
    <submittedName>
        <fullName evidence="2">AMP-binding_C domain-containing protein</fullName>
    </submittedName>
</protein>
<dbReference type="WBParaSite" id="RSKR_0000656600.1">
    <property type="protein sequence ID" value="RSKR_0000656600.1"/>
    <property type="gene ID" value="RSKR_0000656600"/>
</dbReference>
<evidence type="ECO:0000313" key="1">
    <source>
        <dbReference type="Proteomes" id="UP000095286"/>
    </source>
</evidence>
<dbReference type="Proteomes" id="UP000095286">
    <property type="component" value="Unplaced"/>
</dbReference>
<organism evidence="1 2">
    <name type="scientific">Rhabditophanes sp. KR3021</name>
    <dbReference type="NCBI Taxonomy" id="114890"/>
    <lineage>
        <taxon>Eukaryota</taxon>
        <taxon>Metazoa</taxon>
        <taxon>Ecdysozoa</taxon>
        <taxon>Nematoda</taxon>
        <taxon>Chromadorea</taxon>
        <taxon>Rhabditida</taxon>
        <taxon>Tylenchina</taxon>
        <taxon>Panagrolaimomorpha</taxon>
        <taxon>Strongyloidoidea</taxon>
        <taxon>Alloionematidae</taxon>
        <taxon>Rhabditophanes</taxon>
    </lineage>
</organism>
<name>A0AC35U2U2_9BILA</name>
<reference evidence="2" key="1">
    <citation type="submission" date="2016-11" db="UniProtKB">
        <authorList>
            <consortium name="WormBaseParasite"/>
        </authorList>
    </citation>
    <scope>IDENTIFICATION</scope>
    <source>
        <strain evidence="2">KR3021</strain>
    </source>
</reference>
<sequence length="186" mass="20574">MVIASNPVEGKRVGGTVGRAVDGVQLRINKDKVVEVRSNAMFGGYWKNPLKTKEEFTEDGFFITGDTGRLDENGYLQIMGRNKDLIISGGLNVYPKEVEDVIENIKNVLECAVISVPDPDLGEAVLAVVVATKAMNQHQIIKNCKDVLATYKVPKKVIFLDALPRNTMGKIQKNILRETYKNAIIL</sequence>